<comment type="caution">
    <text evidence="1">The sequence shown here is derived from an EMBL/GenBank/DDBJ whole genome shotgun (WGS) entry which is preliminary data.</text>
</comment>
<dbReference type="InParanoid" id="A0A419PV45"/>
<dbReference type="AlphaFoldDB" id="A0A419PV45"/>
<keyword evidence="2" id="KW-1185">Reference proteome</keyword>
<dbReference type="EMBL" id="NIRI02000042">
    <property type="protein sequence ID" value="KAG5447281.1"/>
    <property type="molecule type" value="Genomic_DNA"/>
</dbReference>
<evidence type="ECO:0000313" key="2">
    <source>
        <dbReference type="Proteomes" id="UP000286415"/>
    </source>
</evidence>
<reference evidence="1 2" key="1">
    <citation type="journal article" date="2018" name="Biotechnol. Adv.">
        <title>Improved genomic resources and new bioinformatic workflow for the carcinogenic parasite Clonorchis sinensis: Biotechnological implications.</title>
        <authorList>
            <person name="Wang D."/>
            <person name="Korhonen P.K."/>
            <person name="Gasser R.B."/>
            <person name="Young N.D."/>
        </authorList>
    </citation>
    <scope>NUCLEOTIDE SEQUENCE [LARGE SCALE GENOMIC DNA]</scope>
    <source>
        <strain evidence="1">Cs-k2</strain>
    </source>
</reference>
<organism evidence="1 2">
    <name type="scientific">Clonorchis sinensis</name>
    <name type="common">Chinese liver fluke</name>
    <dbReference type="NCBI Taxonomy" id="79923"/>
    <lineage>
        <taxon>Eukaryota</taxon>
        <taxon>Metazoa</taxon>
        <taxon>Spiralia</taxon>
        <taxon>Lophotrochozoa</taxon>
        <taxon>Platyhelminthes</taxon>
        <taxon>Trematoda</taxon>
        <taxon>Digenea</taxon>
        <taxon>Opisthorchiida</taxon>
        <taxon>Opisthorchiata</taxon>
        <taxon>Opisthorchiidae</taxon>
        <taxon>Clonorchis</taxon>
    </lineage>
</organism>
<accession>A0A419PV45</accession>
<gene>
    <name evidence="1" type="ORF">CSKR_113876</name>
</gene>
<proteinExistence type="predicted"/>
<evidence type="ECO:0000313" key="1">
    <source>
        <dbReference type="EMBL" id="KAG5447281.1"/>
    </source>
</evidence>
<sequence>MQMLFTNFLVSCLGVVLYGMYGGNAYARPYYGNEDMAYAEPLSEPGTCVNQVHFQSHDFQ</sequence>
<dbReference type="Proteomes" id="UP000286415">
    <property type="component" value="Unassembled WGS sequence"/>
</dbReference>
<protein>
    <submittedName>
        <fullName evidence="1">Uncharacterized protein</fullName>
    </submittedName>
</protein>
<dbReference type="OrthoDB" id="10518353at2759"/>
<reference evidence="1 2" key="2">
    <citation type="journal article" date="2021" name="Genomics">
        <title>High-quality reference genome for Clonorchis sinensis.</title>
        <authorList>
            <person name="Young N.D."/>
            <person name="Stroehlein A.J."/>
            <person name="Kinkar L."/>
            <person name="Wang T."/>
            <person name="Sohn W.M."/>
            <person name="Chang B.C.H."/>
            <person name="Kaur P."/>
            <person name="Weisz D."/>
            <person name="Dudchenko O."/>
            <person name="Aiden E.L."/>
            <person name="Korhonen P.K."/>
            <person name="Gasser R.B."/>
        </authorList>
    </citation>
    <scope>NUCLEOTIDE SEQUENCE [LARGE SCALE GENOMIC DNA]</scope>
    <source>
        <strain evidence="1">Cs-k2</strain>
    </source>
</reference>
<name>A0A419PV45_CLOSI</name>